<protein>
    <submittedName>
        <fullName evidence="1">21719_t:CDS:1</fullName>
    </submittedName>
</protein>
<accession>A0ACA9RTU0</accession>
<evidence type="ECO:0000313" key="1">
    <source>
        <dbReference type="EMBL" id="CAG8808822.1"/>
    </source>
</evidence>
<dbReference type="EMBL" id="CAJVQC010069307">
    <property type="protein sequence ID" value="CAG8808822.1"/>
    <property type="molecule type" value="Genomic_DNA"/>
</dbReference>
<feature type="non-terminal residue" evidence="1">
    <location>
        <position position="1"/>
    </location>
</feature>
<comment type="caution">
    <text evidence="1">The sequence shown here is derived from an EMBL/GenBank/DDBJ whole genome shotgun (WGS) entry which is preliminary data.</text>
</comment>
<sequence>MDEQKQKNVMIEIPFKTKKSALLTYLWHKKSEFKDIDFRKHEGIKSVYNAIEIKLSPNHAYILLLGLSGAGKSSTINNLFGKEITAAGDGISQTKVVTEFKGEINNSRLGIKNLGISIIDGPGFEDTEGIQADAKNILCYKKFLETHNQLRYVRPNIIMIVASVNNKRLGDARNTETPFARMLKVVKICLSQSILDYERPSVIFVLTSLHSLPPKKLKEKLSSQIKLVKEMSSIILGINDPPVVALENWAEEYDIPRDNDWYILGNGERQPLNLFDALINLCKKSEDYIGQEAISLYFSRAAKSDIIIGHKFSAEKLKEDDNELINLNIALSEIKLGIEDFEIKEKILQEFSSLTTEEKNEL</sequence>
<organism evidence="1 2">
    <name type="scientific">Racocetra persica</name>
    <dbReference type="NCBI Taxonomy" id="160502"/>
    <lineage>
        <taxon>Eukaryota</taxon>
        <taxon>Fungi</taxon>
        <taxon>Fungi incertae sedis</taxon>
        <taxon>Mucoromycota</taxon>
        <taxon>Glomeromycotina</taxon>
        <taxon>Glomeromycetes</taxon>
        <taxon>Diversisporales</taxon>
        <taxon>Gigasporaceae</taxon>
        <taxon>Racocetra</taxon>
    </lineage>
</organism>
<keyword evidence="2" id="KW-1185">Reference proteome</keyword>
<dbReference type="Proteomes" id="UP000789920">
    <property type="component" value="Unassembled WGS sequence"/>
</dbReference>
<gene>
    <name evidence="1" type="ORF">RPERSI_LOCUS22719</name>
</gene>
<feature type="non-terminal residue" evidence="1">
    <location>
        <position position="362"/>
    </location>
</feature>
<reference evidence="1" key="1">
    <citation type="submission" date="2021-06" db="EMBL/GenBank/DDBJ databases">
        <authorList>
            <person name="Kallberg Y."/>
            <person name="Tangrot J."/>
            <person name="Rosling A."/>
        </authorList>
    </citation>
    <scope>NUCLEOTIDE SEQUENCE</scope>
    <source>
        <strain evidence="1">MA461A</strain>
    </source>
</reference>
<proteinExistence type="predicted"/>
<name>A0ACA9RTU0_9GLOM</name>
<evidence type="ECO:0000313" key="2">
    <source>
        <dbReference type="Proteomes" id="UP000789920"/>
    </source>
</evidence>